<evidence type="ECO:0000313" key="3">
    <source>
        <dbReference type="Proteomes" id="UP001501153"/>
    </source>
</evidence>
<dbReference type="Gene3D" id="2.60.40.10">
    <property type="entry name" value="Immunoglobulins"/>
    <property type="match status" value="1"/>
</dbReference>
<accession>A0ABP8IG01</accession>
<dbReference type="InterPro" id="IPR045829">
    <property type="entry name" value="PKD_6"/>
</dbReference>
<keyword evidence="3" id="KW-1185">Reference proteome</keyword>
<reference evidence="3" key="1">
    <citation type="journal article" date="2019" name="Int. J. Syst. Evol. Microbiol.">
        <title>The Global Catalogue of Microorganisms (GCM) 10K type strain sequencing project: providing services to taxonomists for standard genome sequencing and annotation.</title>
        <authorList>
            <consortium name="The Broad Institute Genomics Platform"/>
            <consortium name="The Broad Institute Genome Sequencing Center for Infectious Disease"/>
            <person name="Wu L."/>
            <person name="Ma J."/>
        </authorList>
    </citation>
    <scope>NUCLEOTIDE SEQUENCE [LARGE SCALE GENOMIC DNA]</scope>
    <source>
        <strain evidence="3">JCM 17923</strain>
    </source>
</reference>
<evidence type="ECO:0000313" key="2">
    <source>
        <dbReference type="EMBL" id="GAA4357678.1"/>
    </source>
</evidence>
<proteinExistence type="predicted"/>
<dbReference type="Pfam" id="PF13585">
    <property type="entry name" value="CHU_C"/>
    <property type="match status" value="1"/>
</dbReference>
<sequence>MLALSWPTRASHLMGGEISYRYVDAQGPASAPYRYELTALLYINQDFGSAIPMGRPAITFFIYDRATNLVLLTPTAPRVRLTEATGPFGNCSGTAAPLVGQATYTCLVELPFSARGYRAETTETARNAGITNLVSSGQSSLTLSTDMAPPTLPNFSPIFSDTAVAVVCRGDTAVLLNNAYDADGDRLSYAFGMPSATYAPGYTVALPFGRGGYAHIDANTGLSRYLIPQQGRYVVAVDVSEYRTVNGTEVLLGSMRRDIQLVSRNCPSNQPPAFTAPTLAVRSFTITEGDPISFNVAATDPDGQRLTMRVASALLDGAGPFDASFNNSPGTVPAGSAIGSVSLSGTGSVSGTFRFNSRCGATRTVVYDVVVTVTDDACATKSVAEIFRITVNRAAPPSGIRGDSVVCAGNPGVYTALGPAPAYRWTVRGGQIQGPATGRSVQVLWGPGPLGSISARPASTCPADSATRSITIVPSSFVTLGPVPVICPGASVELTASGAQTYSWTGGGRSGSGPRFAVAPTQTTTYLLHARNGNCTSSQYVTVTVNPLVISGPTVFCPEARSGLSYRVSSFPGLQYQWSISGGTISAGQGSSSVQVDLLPGSTTATLQVATSNGCSATLTLQADNARPLLEAASVLPAGNDRRVALALRVPGAAASTGQLSVYRRPAGSGSFQLLGTTRNTELAFTDSDVDADAQAYDYRLELRNGCGTLLSSQEHTTILTRAVAVQQPEGRREGRAEISWTGYQGFAVQAYRVFRQVDGGPAELLATLPATARRLEISTSNLGFAQCFRVQAQSADADLAAFSNEACVPVENKLAFYNIITPNGDGQNDAFIIDNVTRYPGNTLSIFNRWGRQVYQARDYDNSFTGATASPGLYYYLFRLPDGTNYKGWLEIVR</sequence>
<dbReference type="NCBIfam" id="TIGR04131">
    <property type="entry name" value="Bac_Flav_CTERM"/>
    <property type="match status" value="1"/>
</dbReference>
<gene>
    <name evidence="2" type="ORF">GCM10023185_22600</name>
</gene>
<organism evidence="2 3">
    <name type="scientific">Hymenobacter saemangeumensis</name>
    <dbReference type="NCBI Taxonomy" id="1084522"/>
    <lineage>
        <taxon>Bacteria</taxon>
        <taxon>Pseudomonadati</taxon>
        <taxon>Bacteroidota</taxon>
        <taxon>Cytophagia</taxon>
        <taxon>Cytophagales</taxon>
        <taxon>Hymenobacteraceae</taxon>
        <taxon>Hymenobacter</taxon>
    </lineage>
</organism>
<dbReference type="Pfam" id="PF19408">
    <property type="entry name" value="PKD_6"/>
    <property type="match status" value="1"/>
</dbReference>
<protein>
    <recommendedName>
        <fullName evidence="1">PKD-like domain-containing protein</fullName>
    </recommendedName>
</protein>
<dbReference type="InterPro" id="IPR026341">
    <property type="entry name" value="T9SS_type_B"/>
</dbReference>
<dbReference type="InterPro" id="IPR013783">
    <property type="entry name" value="Ig-like_fold"/>
</dbReference>
<dbReference type="Proteomes" id="UP001501153">
    <property type="component" value="Unassembled WGS sequence"/>
</dbReference>
<evidence type="ECO:0000259" key="1">
    <source>
        <dbReference type="Pfam" id="PF19408"/>
    </source>
</evidence>
<name>A0ABP8IG01_9BACT</name>
<comment type="caution">
    <text evidence="2">The sequence shown here is derived from an EMBL/GenBank/DDBJ whole genome shotgun (WGS) entry which is preliminary data.</text>
</comment>
<feature type="domain" description="PKD-like" evidence="1">
    <location>
        <begin position="545"/>
        <end position="618"/>
    </location>
</feature>
<dbReference type="EMBL" id="BAABGZ010000024">
    <property type="protein sequence ID" value="GAA4357678.1"/>
    <property type="molecule type" value="Genomic_DNA"/>
</dbReference>